<evidence type="ECO:0000256" key="3">
    <source>
        <dbReference type="ARBA" id="ARBA00022729"/>
    </source>
</evidence>
<dbReference type="Gene3D" id="3.40.190.10">
    <property type="entry name" value="Periplasmic binding protein-like II"/>
    <property type="match status" value="1"/>
</dbReference>
<dbReference type="PANTHER" id="PTHR43649:SF32">
    <property type="entry name" value="SUGAR BINDING SECRETED PROTEIN"/>
    <property type="match status" value="1"/>
</dbReference>
<evidence type="ECO:0000313" key="6">
    <source>
        <dbReference type="Proteomes" id="UP001597079"/>
    </source>
</evidence>
<evidence type="ECO:0000256" key="4">
    <source>
        <dbReference type="SAM" id="SignalP"/>
    </source>
</evidence>
<evidence type="ECO:0000313" key="5">
    <source>
        <dbReference type="EMBL" id="MFD1677157.1"/>
    </source>
</evidence>
<keyword evidence="3 4" id="KW-0732">Signal</keyword>
<dbReference type="PROSITE" id="PS01037">
    <property type="entry name" value="SBP_BACTERIAL_1"/>
    <property type="match status" value="1"/>
</dbReference>
<gene>
    <name evidence="5" type="ORF">ACFSB2_21010</name>
</gene>
<dbReference type="RefSeq" id="WP_377945072.1">
    <property type="nucleotide sequence ID" value="NZ_JBHUCX010000087.1"/>
</dbReference>
<dbReference type="PROSITE" id="PS51257">
    <property type="entry name" value="PROKAR_LIPOPROTEIN"/>
    <property type="match status" value="1"/>
</dbReference>
<keyword evidence="6" id="KW-1185">Reference proteome</keyword>
<dbReference type="EMBL" id="JBHUCX010000087">
    <property type="protein sequence ID" value="MFD1677157.1"/>
    <property type="molecule type" value="Genomic_DNA"/>
</dbReference>
<comment type="similarity">
    <text evidence="1">Belongs to the bacterial solute-binding protein 1 family.</text>
</comment>
<protein>
    <submittedName>
        <fullName evidence="5">ABC transporter substrate-binding protein</fullName>
    </submittedName>
</protein>
<dbReference type="Proteomes" id="UP001597079">
    <property type="component" value="Unassembled WGS sequence"/>
</dbReference>
<proteinExistence type="inferred from homology"/>
<feature type="signal peptide" evidence="4">
    <location>
        <begin position="1"/>
        <end position="25"/>
    </location>
</feature>
<dbReference type="Pfam" id="PF13416">
    <property type="entry name" value="SBP_bac_8"/>
    <property type="match status" value="1"/>
</dbReference>
<dbReference type="InterPro" id="IPR006059">
    <property type="entry name" value="SBP"/>
</dbReference>
<evidence type="ECO:0000256" key="1">
    <source>
        <dbReference type="ARBA" id="ARBA00008520"/>
    </source>
</evidence>
<comment type="caution">
    <text evidence="5">The sequence shown here is derived from an EMBL/GenBank/DDBJ whole genome shotgun (WGS) entry which is preliminary data.</text>
</comment>
<dbReference type="InterPro" id="IPR050490">
    <property type="entry name" value="Bact_solute-bd_prot1"/>
</dbReference>
<keyword evidence="2" id="KW-0813">Transport</keyword>
<organism evidence="5 6">
    <name type="scientific">Alicyclobacillus fodiniaquatilis</name>
    <dbReference type="NCBI Taxonomy" id="1661150"/>
    <lineage>
        <taxon>Bacteria</taxon>
        <taxon>Bacillati</taxon>
        <taxon>Bacillota</taxon>
        <taxon>Bacilli</taxon>
        <taxon>Bacillales</taxon>
        <taxon>Alicyclobacillaceae</taxon>
        <taxon>Alicyclobacillus</taxon>
    </lineage>
</organism>
<accession>A0ABW4JL65</accession>
<evidence type="ECO:0000256" key="2">
    <source>
        <dbReference type="ARBA" id="ARBA00022448"/>
    </source>
</evidence>
<dbReference type="PANTHER" id="PTHR43649">
    <property type="entry name" value="ARABINOSE-BINDING PROTEIN-RELATED"/>
    <property type="match status" value="1"/>
</dbReference>
<dbReference type="InterPro" id="IPR006061">
    <property type="entry name" value="SBP_1_CS"/>
</dbReference>
<sequence length="421" mass="46130">MKISRVAASALTLALTLGTVGCGQASNNANGKKITITLWYWNQSLSDQILAQVDKAFPNVHFVAEKIGGNFESKLIASLYAGDAPDITGINSADFVATMVKDHNQFVNLNQYPEVREAQKNYLGWKWNLASTPDHKYQVGIPIDTGPEVLYYNTQLFKKAGLPTDPAQVSEQMKTWSDYLAAGKQMKEKTGVPMVDDLTTIYQTALNQGKTNYFTPNMTPIYATNPVVKNAWDLVIQAHQEGLSANIAEGTTSWSAGLSHNGFASFIGASWEVPDLEQGDTRKGVWRVAAAPGGPSDNGGSFLGVTKDSKHPELAAKIVLWILDAQHQTEMYPSLGLYPSTPASFPHLNQPNAYFGGENINKYFAACDKQIKIAFQSPYDSTVNGYFTQQVSLIDSSNKNPEVAWKDAINESNSQMKRILD</sequence>
<reference evidence="6" key="1">
    <citation type="journal article" date="2019" name="Int. J. Syst. Evol. Microbiol.">
        <title>The Global Catalogue of Microorganisms (GCM) 10K type strain sequencing project: providing services to taxonomists for standard genome sequencing and annotation.</title>
        <authorList>
            <consortium name="The Broad Institute Genomics Platform"/>
            <consortium name="The Broad Institute Genome Sequencing Center for Infectious Disease"/>
            <person name="Wu L."/>
            <person name="Ma J."/>
        </authorList>
    </citation>
    <scope>NUCLEOTIDE SEQUENCE [LARGE SCALE GENOMIC DNA]</scope>
    <source>
        <strain evidence="6">CGMCC 1.12286</strain>
    </source>
</reference>
<dbReference type="SUPFAM" id="SSF53850">
    <property type="entry name" value="Periplasmic binding protein-like II"/>
    <property type="match status" value="1"/>
</dbReference>
<feature type="chain" id="PRO_5046991084" evidence="4">
    <location>
        <begin position="26"/>
        <end position="421"/>
    </location>
</feature>
<name>A0ABW4JL65_9BACL</name>